<keyword evidence="5" id="KW-0998">Cell outer membrane</keyword>
<dbReference type="RefSeq" id="WP_145713448.1">
    <property type="nucleotide sequence ID" value="NZ_BAAAFY010000001.1"/>
</dbReference>
<dbReference type="InterPro" id="IPR012944">
    <property type="entry name" value="SusD_RagB_dom"/>
</dbReference>
<evidence type="ECO:0000259" key="8">
    <source>
        <dbReference type="Pfam" id="PF14322"/>
    </source>
</evidence>
<protein>
    <submittedName>
        <fullName evidence="9">Putative outer membrane starch-binding protein</fullName>
    </submittedName>
</protein>
<keyword evidence="3 6" id="KW-0732">Signal</keyword>
<evidence type="ECO:0000256" key="2">
    <source>
        <dbReference type="ARBA" id="ARBA00006275"/>
    </source>
</evidence>
<gene>
    <name evidence="9" type="ORF">LX66_2393</name>
</gene>
<dbReference type="Gene3D" id="1.25.40.390">
    <property type="match status" value="1"/>
</dbReference>
<keyword evidence="10" id="KW-1185">Reference proteome</keyword>
<evidence type="ECO:0000259" key="7">
    <source>
        <dbReference type="Pfam" id="PF07980"/>
    </source>
</evidence>
<feature type="chain" id="PRO_5022021169" evidence="6">
    <location>
        <begin position="26"/>
        <end position="509"/>
    </location>
</feature>
<dbReference type="CDD" id="cd08977">
    <property type="entry name" value="SusD"/>
    <property type="match status" value="1"/>
</dbReference>
<feature type="domain" description="RagB/SusD" evidence="7">
    <location>
        <begin position="264"/>
        <end position="509"/>
    </location>
</feature>
<evidence type="ECO:0000256" key="5">
    <source>
        <dbReference type="ARBA" id="ARBA00023237"/>
    </source>
</evidence>
<dbReference type="GO" id="GO:0009279">
    <property type="term" value="C:cell outer membrane"/>
    <property type="evidence" value="ECO:0007669"/>
    <property type="project" value="UniProtKB-SubCell"/>
</dbReference>
<evidence type="ECO:0000313" key="9">
    <source>
        <dbReference type="EMBL" id="TWI88308.1"/>
    </source>
</evidence>
<comment type="subcellular location">
    <subcellularLocation>
        <location evidence="1">Cell outer membrane</location>
    </subcellularLocation>
</comment>
<proteinExistence type="inferred from homology"/>
<feature type="domain" description="SusD-like N-terminal" evidence="8">
    <location>
        <begin position="59"/>
        <end position="221"/>
    </location>
</feature>
<evidence type="ECO:0000256" key="1">
    <source>
        <dbReference type="ARBA" id="ARBA00004442"/>
    </source>
</evidence>
<dbReference type="Pfam" id="PF14322">
    <property type="entry name" value="SusD-like_3"/>
    <property type="match status" value="1"/>
</dbReference>
<sequence>MNNIKIKLVQLLLVCILLSCSKNNLDLNNPNQVPKETFWQTENDVLSALGATYNLLRNVNSGYWGVRGVEMSNGRGDDFFIRNDVKALYQFSTFTNSPDNGTVSTFWNGCYQSIYRANQIIENVGDVEMDAAKKSAYTAEARFLRGLNYFLLVINFGEVPLHTIVPPDREGYYLPKSPEEAVWQQVFADFSAAADSLPVSYPEAWMGRATRGAALGYLGKAHLYHKDWAEAEAAFAQLMTAPFAYDLMPNFGDNFTAEFENNRESVFEIQVEDVGGPNPWTSGANESLGVTTAQEFAPAEVAGWFEAYPTDKVLNEFKKERTVADDWDPRMYATLVWEGQEGTFYNRPIADFFPTEFGFKSRFKKYQNYNQNDETKGKNGANYSSSINERALRFADILLMYAEAVTMQARPAEAYPAVNRIRQRAHLAALPAGYTQDQMMAEIRHQRMIEFCREGLRFYDLRRWGLLEQEIKNSDKVGREFFVLRKHELFPIPQAEMDANPKMEQNPNW</sequence>
<feature type="signal peptide" evidence="6">
    <location>
        <begin position="1"/>
        <end position="25"/>
    </location>
</feature>
<dbReference type="OrthoDB" id="5694214at2"/>
<dbReference type="Proteomes" id="UP000316778">
    <property type="component" value="Unassembled WGS sequence"/>
</dbReference>
<evidence type="ECO:0000256" key="6">
    <source>
        <dbReference type="SAM" id="SignalP"/>
    </source>
</evidence>
<keyword evidence="4" id="KW-0472">Membrane</keyword>
<dbReference type="Pfam" id="PF07980">
    <property type="entry name" value="SusD_RagB"/>
    <property type="match status" value="1"/>
</dbReference>
<evidence type="ECO:0000256" key="3">
    <source>
        <dbReference type="ARBA" id="ARBA00022729"/>
    </source>
</evidence>
<dbReference type="SUPFAM" id="SSF48452">
    <property type="entry name" value="TPR-like"/>
    <property type="match status" value="1"/>
</dbReference>
<evidence type="ECO:0000256" key="4">
    <source>
        <dbReference type="ARBA" id="ARBA00023136"/>
    </source>
</evidence>
<dbReference type="AlphaFoldDB" id="A0A562T4V3"/>
<reference evidence="9 10" key="1">
    <citation type="journal article" date="2013" name="Stand. Genomic Sci.">
        <title>Genomic Encyclopedia of Type Strains, Phase I: The one thousand microbial genomes (KMG-I) project.</title>
        <authorList>
            <person name="Kyrpides N.C."/>
            <person name="Woyke T."/>
            <person name="Eisen J.A."/>
            <person name="Garrity G."/>
            <person name="Lilburn T.G."/>
            <person name="Beck B.J."/>
            <person name="Whitman W.B."/>
            <person name="Hugenholtz P."/>
            <person name="Klenk H.P."/>
        </authorList>
    </citation>
    <scope>NUCLEOTIDE SEQUENCE [LARGE SCALE GENOMIC DNA]</scope>
    <source>
        <strain evidence="9 10">DSM 13484</strain>
    </source>
</reference>
<comment type="similarity">
    <text evidence="2">Belongs to the SusD family.</text>
</comment>
<dbReference type="EMBL" id="VLLG01000003">
    <property type="protein sequence ID" value="TWI88308.1"/>
    <property type="molecule type" value="Genomic_DNA"/>
</dbReference>
<organism evidence="9 10">
    <name type="scientific">Chitinophaga japonensis</name>
    <name type="common">Flexibacter japonensis</name>
    <dbReference type="NCBI Taxonomy" id="104662"/>
    <lineage>
        <taxon>Bacteria</taxon>
        <taxon>Pseudomonadati</taxon>
        <taxon>Bacteroidota</taxon>
        <taxon>Chitinophagia</taxon>
        <taxon>Chitinophagales</taxon>
        <taxon>Chitinophagaceae</taxon>
        <taxon>Chitinophaga</taxon>
    </lineage>
</organism>
<evidence type="ECO:0000313" key="10">
    <source>
        <dbReference type="Proteomes" id="UP000316778"/>
    </source>
</evidence>
<comment type="caution">
    <text evidence="9">The sequence shown here is derived from an EMBL/GenBank/DDBJ whole genome shotgun (WGS) entry which is preliminary data.</text>
</comment>
<dbReference type="InterPro" id="IPR033985">
    <property type="entry name" value="SusD-like_N"/>
</dbReference>
<dbReference type="PROSITE" id="PS51257">
    <property type="entry name" value="PROKAR_LIPOPROTEIN"/>
    <property type="match status" value="1"/>
</dbReference>
<accession>A0A562T4V3</accession>
<dbReference type="InterPro" id="IPR011990">
    <property type="entry name" value="TPR-like_helical_dom_sf"/>
</dbReference>
<name>A0A562T4V3_CHIJA</name>